<evidence type="ECO:0000313" key="1">
    <source>
        <dbReference type="EMBL" id="KTB30815.1"/>
    </source>
</evidence>
<dbReference type="Proteomes" id="UP000054988">
    <property type="component" value="Unassembled WGS sequence"/>
</dbReference>
<organism evidence="1 2">
    <name type="scientific">Moniliophthora roreri</name>
    <name type="common">Frosty pod rot fungus</name>
    <name type="synonym">Monilia roreri</name>
    <dbReference type="NCBI Taxonomy" id="221103"/>
    <lineage>
        <taxon>Eukaryota</taxon>
        <taxon>Fungi</taxon>
        <taxon>Dikarya</taxon>
        <taxon>Basidiomycota</taxon>
        <taxon>Agaricomycotina</taxon>
        <taxon>Agaricomycetes</taxon>
        <taxon>Agaricomycetidae</taxon>
        <taxon>Agaricales</taxon>
        <taxon>Marasmiineae</taxon>
        <taxon>Marasmiaceae</taxon>
        <taxon>Moniliophthora</taxon>
    </lineage>
</organism>
<dbReference type="EMBL" id="LATX01002362">
    <property type="protein sequence ID" value="KTB30815.1"/>
    <property type="molecule type" value="Genomic_DNA"/>
</dbReference>
<reference evidence="1 2" key="1">
    <citation type="submission" date="2015-12" db="EMBL/GenBank/DDBJ databases">
        <title>Draft genome sequence of Moniliophthora roreri, the causal agent of frosty pod rot of cacao.</title>
        <authorList>
            <person name="Aime M.C."/>
            <person name="Diaz-Valderrama J.R."/>
            <person name="Kijpornyongpan T."/>
            <person name="Phillips-Mora W."/>
        </authorList>
    </citation>
    <scope>NUCLEOTIDE SEQUENCE [LARGE SCALE GENOMIC DNA]</scope>
    <source>
        <strain evidence="1 2">MCA 2952</strain>
    </source>
</reference>
<dbReference type="PROSITE" id="PS51257">
    <property type="entry name" value="PROKAR_LIPOPROTEIN"/>
    <property type="match status" value="1"/>
</dbReference>
<proteinExistence type="predicted"/>
<accession>A0A0W0F3D2</accession>
<comment type="caution">
    <text evidence="1">The sequence shown here is derived from an EMBL/GenBank/DDBJ whole genome shotgun (WGS) entry which is preliminary data.</text>
</comment>
<evidence type="ECO:0000313" key="2">
    <source>
        <dbReference type="Proteomes" id="UP000054988"/>
    </source>
</evidence>
<protein>
    <submittedName>
        <fullName evidence="1">Uncharacterized protein</fullName>
    </submittedName>
</protein>
<sequence length="38" mass="4044">MNLSPKYGFNVIIGVGSGACSVQIHFSIESTENCVPPF</sequence>
<dbReference type="AlphaFoldDB" id="A0A0W0F3D2"/>
<name>A0A0W0F3D2_MONRR</name>
<gene>
    <name evidence="1" type="ORF">WG66_16590</name>
</gene>